<protein>
    <submittedName>
        <fullName evidence="1">Uncharacterized protein</fullName>
    </submittedName>
</protein>
<organism evidence="1 2">
    <name type="scientific">Leucocoprinus leucothites</name>
    <dbReference type="NCBI Taxonomy" id="201217"/>
    <lineage>
        <taxon>Eukaryota</taxon>
        <taxon>Fungi</taxon>
        <taxon>Dikarya</taxon>
        <taxon>Basidiomycota</taxon>
        <taxon>Agaricomycotina</taxon>
        <taxon>Agaricomycetes</taxon>
        <taxon>Agaricomycetidae</taxon>
        <taxon>Agaricales</taxon>
        <taxon>Agaricineae</taxon>
        <taxon>Agaricaceae</taxon>
        <taxon>Leucocoprinus</taxon>
    </lineage>
</organism>
<dbReference type="PANTHER" id="PTHR31571">
    <property type="entry name" value="ALTERED INHERITANCE OF MITOCHONDRIA PROTEIN 6"/>
    <property type="match status" value="1"/>
</dbReference>
<sequence length="254" mass="28391">MNGITFSQLTITQNISYAVSPESPILLQYPTPLTQEIVPKTIHCHNYHWRDAPVLTAMSLGVTSVEVDVWLVDEQLFVGSREAALEKQRTFDSLYIQPLINILRPRNTKSPLGRAANITLSNRFFDTPLQLLVNIKTDGKTTMPFILRALEPLRSKGYLTTFENGVLKPSAVTVVGTGNTPFDSILVLEPRDYFFDAPLTGFGTNPANATWSPKMAPIISGDYTAGDKTRIQYEVRQLKAAWEETLKKGQIDFN</sequence>
<dbReference type="InterPro" id="IPR051236">
    <property type="entry name" value="HAT_RTT109-like"/>
</dbReference>
<dbReference type="PANTHER" id="PTHR31571:SF1">
    <property type="entry name" value="ALTERED INHERITANCE OF MITOCHONDRIA PROTEIN 6"/>
    <property type="match status" value="1"/>
</dbReference>
<dbReference type="AlphaFoldDB" id="A0A8H5CXY8"/>
<gene>
    <name evidence="1" type="ORF">D9756_009138</name>
</gene>
<evidence type="ECO:0000313" key="2">
    <source>
        <dbReference type="Proteomes" id="UP000559027"/>
    </source>
</evidence>
<comment type="caution">
    <text evidence="1">The sequence shown here is derived from an EMBL/GenBank/DDBJ whole genome shotgun (WGS) entry which is preliminary data.</text>
</comment>
<evidence type="ECO:0000313" key="1">
    <source>
        <dbReference type="EMBL" id="KAF5350000.1"/>
    </source>
</evidence>
<dbReference type="Proteomes" id="UP000559027">
    <property type="component" value="Unassembled WGS sequence"/>
</dbReference>
<dbReference type="OrthoDB" id="4153866at2759"/>
<reference evidence="1 2" key="1">
    <citation type="journal article" date="2020" name="ISME J.">
        <title>Uncovering the hidden diversity of litter-decomposition mechanisms in mushroom-forming fungi.</title>
        <authorList>
            <person name="Floudas D."/>
            <person name="Bentzer J."/>
            <person name="Ahren D."/>
            <person name="Johansson T."/>
            <person name="Persson P."/>
            <person name="Tunlid A."/>
        </authorList>
    </citation>
    <scope>NUCLEOTIDE SEQUENCE [LARGE SCALE GENOMIC DNA]</scope>
    <source>
        <strain evidence="1 2">CBS 146.42</strain>
    </source>
</reference>
<dbReference type="EMBL" id="JAACJO010000015">
    <property type="protein sequence ID" value="KAF5350000.1"/>
    <property type="molecule type" value="Genomic_DNA"/>
</dbReference>
<proteinExistence type="predicted"/>
<accession>A0A8H5CXY8</accession>
<keyword evidence="2" id="KW-1185">Reference proteome</keyword>
<name>A0A8H5CXY8_9AGAR</name>